<feature type="transmembrane region" description="Helical" evidence="1">
    <location>
        <begin position="186"/>
        <end position="206"/>
    </location>
</feature>
<evidence type="ECO:0000313" key="3">
    <source>
        <dbReference type="Proteomes" id="UP000230956"/>
    </source>
</evidence>
<evidence type="ECO:0000313" key="2">
    <source>
        <dbReference type="EMBL" id="PIZ41695.1"/>
    </source>
</evidence>
<keyword evidence="1" id="KW-0472">Membrane</keyword>
<reference evidence="3" key="1">
    <citation type="submission" date="2017-09" db="EMBL/GenBank/DDBJ databases">
        <title>Depth-based differentiation of microbial function through sediment-hosted aquifers and enrichment of novel symbionts in the deep terrestrial subsurface.</title>
        <authorList>
            <person name="Probst A.J."/>
            <person name="Ladd B."/>
            <person name="Jarett J.K."/>
            <person name="Geller-Mcgrath D.E."/>
            <person name="Sieber C.M.K."/>
            <person name="Emerson J.B."/>
            <person name="Anantharaman K."/>
            <person name="Thomas B.C."/>
            <person name="Malmstrom R."/>
            <person name="Stieglmeier M."/>
            <person name="Klingl A."/>
            <person name="Woyke T."/>
            <person name="Ryan C.M."/>
            <person name="Banfield J.F."/>
        </authorList>
    </citation>
    <scope>NUCLEOTIDE SEQUENCE [LARGE SCALE GENOMIC DNA]</scope>
</reference>
<sequence>MTATIREVNNNRGLRLVSGFLFTVFLIVALFAYHIYLLTSYDMIEKVGMATSREMVDVQSLSAIYYPELVKQAEKSPDADLVLPGLDVNLGIKARDIRNISKDRIGDVISRAIIKRIYYEGFSSVYKPATLSDSDQNGMNNLTGLADSFVNKDFNQRMLLVFYVSSALVALLAFPFFLFSVGFQKLTGFGVSLIVAGAPGLLLAFIRSRFEAMMQADRLGSGLVQHTLLPFIGSVQSTYLSVLLLGMGLFLVGISGIFISRGKA</sequence>
<organism evidence="2 3">
    <name type="scientific">Candidatus Aquicultor secundus</name>
    <dbReference type="NCBI Taxonomy" id="1973895"/>
    <lineage>
        <taxon>Bacteria</taxon>
        <taxon>Bacillati</taxon>
        <taxon>Actinomycetota</taxon>
        <taxon>Candidatus Aquicultoria</taxon>
        <taxon>Candidatus Aquicultorales</taxon>
        <taxon>Candidatus Aquicultoraceae</taxon>
        <taxon>Candidatus Aquicultor</taxon>
    </lineage>
</organism>
<gene>
    <name evidence="2" type="ORF">COY37_01900</name>
</gene>
<comment type="caution">
    <text evidence="2">The sequence shown here is derived from an EMBL/GenBank/DDBJ whole genome shotgun (WGS) entry which is preliminary data.</text>
</comment>
<accession>A0A2M7TAP5</accession>
<protein>
    <submittedName>
        <fullName evidence="2">Uncharacterized protein</fullName>
    </submittedName>
</protein>
<dbReference type="Proteomes" id="UP000230956">
    <property type="component" value="Unassembled WGS sequence"/>
</dbReference>
<dbReference type="AlphaFoldDB" id="A0A2M7TAP5"/>
<proteinExistence type="predicted"/>
<feature type="transmembrane region" description="Helical" evidence="1">
    <location>
        <begin position="20"/>
        <end position="39"/>
    </location>
</feature>
<name>A0A2M7TAP5_9ACTN</name>
<keyword evidence="1" id="KW-1133">Transmembrane helix</keyword>
<feature type="transmembrane region" description="Helical" evidence="1">
    <location>
        <begin position="239"/>
        <end position="259"/>
    </location>
</feature>
<dbReference type="EMBL" id="PFNG01000045">
    <property type="protein sequence ID" value="PIZ41695.1"/>
    <property type="molecule type" value="Genomic_DNA"/>
</dbReference>
<dbReference type="RefSeq" id="WP_286678841.1">
    <property type="nucleotide sequence ID" value="NZ_MNXI01000108.1"/>
</dbReference>
<feature type="transmembrane region" description="Helical" evidence="1">
    <location>
        <begin position="160"/>
        <end position="180"/>
    </location>
</feature>
<evidence type="ECO:0000256" key="1">
    <source>
        <dbReference type="SAM" id="Phobius"/>
    </source>
</evidence>
<keyword evidence="1" id="KW-0812">Transmembrane</keyword>